<dbReference type="Pfam" id="PF12494">
    <property type="entry name" value="DUF3695"/>
    <property type="match status" value="1"/>
</dbReference>
<keyword evidence="3" id="KW-1185">Reference proteome</keyword>
<gene>
    <name evidence="2" type="ORF">KP79_PYT10924</name>
</gene>
<name>A0A210R017_MIZYE</name>
<sequence>MAAQESMSTRDPYSFPRNQNDDNFMGQLRAEIAGYQKPTHLAQNDDPWNRLNTTCTLASSRREIYHHDPVAPKDSLDFILKSKYNHHQAFLKDHNETLYQPETLGVKHGRVLKNREQEVIVPVPYLNHPLSISSQKKKESIHSIENAIESPHSAGTNGGYSRKHDGGFYCT</sequence>
<dbReference type="InterPro" id="IPR022179">
    <property type="entry name" value="CFAP276"/>
</dbReference>
<proteinExistence type="predicted"/>
<evidence type="ECO:0000313" key="3">
    <source>
        <dbReference type="Proteomes" id="UP000242188"/>
    </source>
</evidence>
<evidence type="ECO:0000256" key="1">
    <source>
        <dbReference type="SAM" id="MobiDB-lite"/>
    </source>
</evidence>
<evidence type="ECO:0000313" key="2">
    <source>
        <dbReference type="EMBL" id="OWF54251.1"/>
    </source>
</evidence>
<reference evidence="2 3" key="1">
    <citation type="journal article" date="2017" name="Nat. Ecol. Evol.">
        <title>Scallop genome provides insights into evolution of bilaterian karyotype and development.</title>
        <authorList>
            <person name="Wang S."/>
            <person name="Zhang J."/>
            <person name="Jiao W."/>
            <person name="Li J."/>
            <person name="Xun X."/>
            <person name="Sun Y."/>
            <person name="Guo X."/>
            <person name="Huan P."/>
            <person name="Dong B."/>
            <person name="Zhang L."/>
            <person name="Hu X."/>
            <person name="Sun X."/>
            <person name="Wang J."/>
            <person name="Zhao C."/>
            <person name="Wang Y."/>
            <person name="Wang D."/>
            <person name="Huang X."/>
            <person name="Wang R."/>
            <person name="Lv J."/>
            <person name="Li Y."/>
            <person name="Zhang Z."/>
            <person name="Liu B."/>
            <person name="Lu W."/>
            <person name="Hui Y."/>
            <person name="Liang J."/>
            <person name="Zhou Z."/>
            <person name="Hou R."/>
            <person name="Li X."/>
            <person name="Liu Y."/>
            <person name="Li H."/>
            <person name="Ning X."/>
            <person name="Lin Y."/>
            <person name="Zhao L."/>
            <person name="Xing Q."/>
            <person name="Dou J."/>
            <person name="Li Y."/>
            <person name="Mao J."/>
            <person name="Guo H."/>
            <person name="Dou H."/>
            <person name="Li T."/>
            <person name="Mu C."/>
            <person name="Jiang W."/>
            <person name="Fu Q."/>
            <person name="Fu X."/>
            <person name="Miao Y."/>
            <person name="Liu J."/>
            <person name="Yu Q."/>
            <person name="Li R."/>
            <person name="Liao H."/>
            <person name="Li X."/>
            <person name="Kong Y."/>
            <person name="Jiang Z."/>
            <person name="Chourrout D."/>
            <person name="Li R."/>
            <person name="Bao Z."/>
        </authorList>
    </citation>
    <scope>NUCLEOTIDE SEQUENCE [LARGE SCALE GENOMIC DNA]</scope>
    <source>
        <strain evidence="2 3">PY_sf001</strain>
    </source>
</reference>
<dbReference type="EMBL" id="NEDP02001128">
    <property type="protein sequence ID" value="OWF54251.1"/>
    <property type="molecule type" value="Genomic_DNA"/>
</dbReference>
<dbReference type="OrthoDB" id="10013535at2759"/>
<dbReference type="Proteomes" id="UP000242188">
    <property type="component" value="Unassembled WGS sequence"/>
</dbReference>
<accession>A0A210R017</accession>
<feature type="region of interest" description="Disordered" evidence="1">
    <location>
        <begin position="1"/>
        <end position="22"/>
    </location>
</feature>
<protein>
    <submittedName>
        <fullName evidence="2">Uncharacterized protein</fullName>
    </submittedName>
</protein>
<dbReference type="AlphaFoldDB" id="A0A210R017"/>
<organism evidence="2 3">
    <name type="scientific">Mizuhopecten yessoensis</name>
    <name type="common">Japanese scallop</name>
    <name type="synonym">Patinopecten yessoensis</name>
    <dbReference type="NCBI Taxonomy" id="6573"/>
    <lineage>
        <taxon>Eukaryota</taxon>
        <taxon>Metazoa</taxon>
        <taxon>Spiralia</taxon>
        <taxon>Lophotrochozoa</taxon>
        <taxon>Mollusca</taxon>
        <taxon>Bivalvia</taxon>
        <taxon>Autobranchia</taxon>
        <taxon>Pteriomorphia</taxon>
        <taxon>Pectinida</taxon>
        <taxon>Pectinoidea</taxon>
        <taxon>Pectinidae</taxon>
        <taxon>Mizuhopecten</taxon>
    </lineage>
</organism>
<dbReference type="STRING" id="6573.A0A210R017"/>
<comment type="caution">
    <text evidence="2">The sequence shown here is derived from an EMBL/GenBank/DDBJ whole genome shotgun (WGS) entry which is preliminary data.</text>
</comment>